<reference evidence="1" key="1">
    <citation type="submission" date="2021-02" db="EMBL/GenBank/DDBJ databases">
        <authorList>
            <person name="Nowell W R."/>
        </authorList>
    </citation>
    <scope>NUCLEOTIDE SEQUENCE</scope>
</reference>
<dbReference type="PANTHER" id="PTHR35263:SF1">
    <property type="entry name" value="TESTIS-EXPRESSED PROTEIN 49"/>
    <property type="match status" value="1"/>
</dbReference>
<comment type="caution">
    <text evidence="1">The sequence shown here is derived from an EMBL/GenBank/DDBJ whole genome shotgun (WGS) entry which is preliminary data.</text>
</comment>
<sequence length="145" mass="17072">MSFFNLTFMGYDNRFKSMKRLESTSAESDLTELRKVPTGEQKSALEKQLARELAGDLQSREWTSPAISNLNYHTLRTMHVRGDKDPNQTMRRPMTAAQQIGWWTKDEPLKTKEPWTQEKRHVHAQSEMTKFVDDMVLTDRCFRLF</sequence>
<dbReference type="Proteomes" id="UP000663865">
    <property type="component" value="Unassembled WGS sequence"/>
</dbReference>
<organism evidence="1 2">
    <name type="scientific">Rotaria socialis</name>
    <dbReference type="NCBI Taxonomy" id="392032"/>
    <lineage>
        <taxon>Eukaryota</taxon>
        <taxon>Metazoa</taxon>
        <taxon>Spiralia</taxon>
        <taxon>Gnathifera</taxon>
        <taxon>Rotifera</taxon>
        <taxon>Eurotatoria</taxon>
        <taxon>Bdelloidea</taxon>
        <taxon>Philodinida</taxon>
        <taxon>Philodinidae</taxon>
        <taxon>Rotaria</taxon>
    </lineage>
</organism>
<name>A0A818LY03_9BILA</name>
<accession>A0A818LY03</accession>
<dbReference type="EMBL" id="CAJNYV010003470">
    <property type="protein sequence ID" value="CAF3579271.1"/>
    <property type="molecule type" value="Genomic_DNA"/>
</dbReference>
<dbReference type="PANTHER" id="PTHR35263">
    <property type="entry name" value="TESTIS-EXPRESSED PROTEIN 49"/>
    <property type="match status" value="1"/>
</dbReference>
<proteinExistence type="predicted"/>
<evidence type="ECO:0000313" key="2">
    <source>
        <dbReference type="Proteomes" id="UP000663865"/>
    </source>
</evidence>
<protein>
    <submittedName>
        <fullName evidence="1">Uncharacterized protein</fullName>
    </submittedName>
</protein>
<gene>
    <name evidence="1" type="ORF">KIK155_LOCUS19861</name>
</gene>
<evidence type="ECO:0000313" key="1">
    <source>
        <dbReference type="EMBL" id="CAF3579271.1"/>
    </source>
</evidence>
<dbReference type="Pfam" id="PF22593">
    <property type="entry name" value="SPMIP11"/>
    <property type="match status" value="1"/>
</dbReference>
<dbReference type="AlphaFoldDB" id="A0A818LY03"/>
<dbReference type="InterPro" id="IPR038775">
    <property type="entry name" value="SPMIP11"/>
</dbReference>